<evidence type="ECO:0000256" key="7">
    <source>
        <dbReference type="ARBA" id="ARBA00022807"/>
    </source>
</evidence>
<dbReference type="EMBL" id="FOCD01000006">
    <property type="protein sequence ID" value="SEO09479.1"/>
    <property type="molecule type" value="Genomic_DNA"/>
</dbReference>
<feature type="transmembrane region" description="Helical" evidence="11">
    <location>
        <begin position="161"/>
        <end position="183"/>
    </location>
</feature>
<comment type="subcellular location">
    <subcellularLocation>
        <location evidence="1">Cell membrane</location>
        <topology evidence="1">Multi-pass membrane protein</topology>
    </subcellularLocation>
</comment>
<feature type="transmembrane region" description="Helical" evidence="11">
    <location>
        <begin position="389"/>
        <end position="407"/>
    </location>
</feature>
<gene>
    <name evidence="15" type="ORF">SAMN04489762_3476</name>
</gene>
<dbReference type="CDD" id="cd02425">
    <property type="entry name" value="Peptidase_C39F"/>
    <property type="match status" value="1"/>
</dbReference>
<dbReference type="GO" id="GO:0015421">
    <property type="term" value="F:ABC-type oligopeptide transporter activity"/>
    <property type="evidence" value="ECO:0007669"/>
    <property type="project" value="TreeGrafter"/>
</dbReference>
<dbReference type="PROSITE" id="PS00211">
    <property type="entry name" value="ABC_TRANSPORTER_1"/>
    <property type="match status" value="1"/>
</dbReference>
<evidence type="ECO:0000256" key="1">
    <source>
        <dbReference type="ARBA" id="ARBA00004651"/>
    </source>
</evidence>
<name>A0AAX2EJW7_9BACI</name>
<proteinExistence type="predicted"/>
<evidence type="ECO:0000256" key="11">
    <source>
        <dbReference type="SAM" id="Phobius"/>
    </source>
</evidence>
<feature type="transmembrane region" description="Helical" evidence="11">
    <location>
        <begin position="299"/>
        <end position="317"/>
    </location>
</feature>
<dbReference type="Gene3D" id="3.90.70.10">
    <property type="entry name" value="Cysteine proteinases"/>
    <property type="match status" value="1"/>
</dbReference>
<dbReference type="RefSeq" id="WP_093881574.1">
    <property type="nucleotide sequence ID" value="NZ_FOCD01000006.1"/>
</dbReference>
<reference evidence="15 16" key="1">
    <citation type="submission" date="2016-10" db="EMBL/GenBank/DDBJ databases">
        <authorList>
            <person name="Varghese N."/>
            <person name="Submissions S."/>
        </authorList>
    </citation>
    <scope>NUCLEOTIDE SEQUENCE [LARGE SCALE GENOMIC DNA]</scope>
    <source>
        <strain evidence="15 16">DSM 21619</strain>
    </source>
</reference>
<evidence type="ECO:0000256" key="9">
    <source>
        <dbReference type="ARBA" id="ARBA00022989"/>
    </source>
</evidence>
<dbReference type="InterPro" id="IPR036640">
    <property type="entry name" value="ABC1_TM_sf"/>
</dbReference>
<keyword evidence="5" id="KW-0547">Nucleotide-binding</keyword>
<dbReference type="Gene3D" id="3.40.50.300">
    <property type="entry name" value="P-loop containing nucleotide triphosphate hydrolases"/>
    <property type="match status" value="1"/>
</dbReference>
<dbReference type="PANTHER" id="PTHR43394:SF1">
    <property type="entry name" value="ATP-BINDING CASSETTE SUB-FAMILY B MEMBER 10, MITOCHONDRIAL"/>
    <property type="match status" value="1"/>
</dbReference>
<protein>
    <submittedName>
        <fullName evidence="15">ABC-type bacteriocin/lantibiotic exporter, contains an N-terminal double-glycine peptidase domain</fullName>
    </submittedName>
</protein>
<evidence type="ECO:0000256" key="6">
    <source>
        <dbReference type="ARBA" id="ARBA00022801"/>
    </source>
</evidence>
<keyword evidence="6" id="KW-0378">Hydrolase</keyword>
<evidence type="ECO:0000256" key="3">
    <source>
        <dbReference type="ARBA" id="ARBA00022475"/>
    </source>
</evidence>
<evidence type="ECO:0000313" key="15">
    <source>
        <dbReference type="EMBL" id="SEO09479.1"/>
    </source>
</evidence>
<dbReference type="PROSITE" id="PS50893">
    <property type="entry name" value="ABC_TRANSPORTER_2"/>
    <property type="match status" value="1"/>
</dbReference>
<dbReference type="InterPro" id="IPR027417">
    <property type="entry name" value="P-loop_NTPase"/>
</dbReference>
<dbReference type="Gene3D" id="1.20.1560.10">
    <property type="entry name" value="ABC transporter type 1, transmembrane domain"/>
    <property type="match status" value="1"/>
</dbReference>
<dbReference type="InterPro" id="IPR039421">
    <property type="entry name" value="Type_1_exporter"/>
</dbReference>
<keyword evidence="8" id="KW-0067">ATP-binding</keyword>
<evidence type="ECO:0000259" key="14">
    <source>
        <dbReference type="PROSITE" id="PS50990"/>
    </source>
</evidence>
<keyword evidence="9 11" id="KW-1133">Transmembrane helix</keyword>
<comment type="caution">
    <text evidence="15">The sequence shown here is derived from an EMBL/GenBank/DDBJ whole genome shotgun (WGS) entry which is preliminary data.</text>
</comment>
<dbReference type="AlphaFoldDB" id="A0AAX2EJW7"/>
<dbReference type="SUPFAM" id="SSF90123">
    <property type="entry name" value="ABC transporter transmembrane region"/>
    <property type="match status" value="1"/>
</dbReference>
<feature type="transmembrane region" description="Helical" evidence="11">
    <location>
        <begin position="419"/>
        <end position="443"/>
    </location>
</feature>
<dbReference type="CDD" id="cd18555">
    <property type="entry name" value="ABC_6TM_T1SS_like"/>
    <property type="match status" value="1"/>
</dbReference>
<evidence type="ECO:0000256" key="2">
    <source>
        <dbReference type="ARBA" id="ARBA00022448"/>
    </source>
</evidence>
<dbReference type="Pfam" id="PF03412">
    <property type="entry name" value="Peptidase_C39"/>
    <property type="match status" value="1"/>
</dbReference>
<evidence type="ECO:0000256" key="5">
    <source>
        <dbReference type="ARBA" id="ARBA00022741"/>
    </source>
</evidence>
<dbReference type="GO" id="GO:0006508">
    <property type="term" value="P:proteolysis"/>
    <property type="evidence" value="ECO:0007669"/>
    <property type="project" value="InterPro"/>
</dbReference>
<dbReference type="Proteomes" id="UP000199735">
    <property type="component" value="Unassembled WGS sequence"/>
</dbReference>
<keyword evidence="4 11" id="KW-0812">Transmembrane</keyword>
<dbReference type="FunFam" id="3.40.50.300:FF:000221">
    <property type="entry name" value="Multidrug ABC transporter ATP-binding protein"/>
    <property type="match status" value="1"/>
</dbReference>
<feature type="transmembrane region" description="Helical" evidence="11">
    <location>
        <begin position="195"/>
        <end position="214"/>
    </location>
</feature>
<keyword evidence="7" id="KW-0645">Protease</keyword>
<keyword evidence="3" id="KW-1003">Cell membrane</keyword>
<dbReference type="InterPro" id="IPR033839">
    <property type="entry name" value="Lacticin_481_peptidase"/>
</dbReference>
<dbReference type="Pfam" id="PF00005">
    <property type="entry name" value="ABC_tran"/>
    <property type="match status" value="1"/>
</dbReference>
<dbReference type="GO" id="GO:0005524">
    <property type="term" value="F:ATP binding"/>
    <property type="evidence" value="ECO:0007669"/>
    <property type="project" value="UniProtKB-KW"/>
</dbReference>
<feature type="domain" description="Peptidase C39" evidence="14">
    <location>
        <begin position="13"/>
        <end position="132"/>
    </location>
</feature>
<evidence type="ECO:0000256" key="4">
    <source>
        <dbReference type="ARBA" id="ARBA00022692"/>
    </source>
</evidence>
<evidence type="ECO:0000256" key="10">
    <source>
        <dbReference type="ARBA" id="ARBA00023136"/>
    </source>
</evidence>
<dbReference type="GO" id="GO:0005886">
    <property type="term" value="C:plasma membrane"/>
    <property type="evidence" value="ECO:0007669"/>
    <property type="project" value="UniProtKB-SubCell"/>
</dbReference>
<feature type="domain" description="ABC transmembrane type-1" evidence="13">
    <location>
        <begin position="164"/>
        <end position="440"/>
    </location>
</feature>
<sequence>MVETNRKVPFVEQMQQTECGLCCAAMILRYYKSYESLSSLRGIMEVGRDGLKLNQVKKLLEIKGFDAVAYRTSLEGVLQINTPSILHWDDNHFVVLERVTKKHIIIVDPSIGRKKLSYTEVEQRFTGIILIPVPNENFEPDSEKENPFVFLLPHIKNNKGLFSIIFALSLLTYIATLVMPMSIQVLTDSVIQDNNISMNILLLFIGALLLNFIATYSRGRYLIKVQSILEKDLQSNVFKHLLNIPYKFFELRAKGDILYRLNSIDIIKDLMADKIIRGVLDAGALIFIFAYMLYQSVSLALVVFTLFTIYFIITFFLRNYLKELNLYEIVERSKMQKIQVETISSILGIKVSSSEGEVIYRWNEKLNDVIERFKDQGYVSNIYNTFNQISVIASPIIVLIFSMNLLINNNTSIGETIAFYTITTMFFNYSSSFFQVWNAFWVASNTIERLKDITDVPQENTNAGEEEPQLTGSITLENVSFSYTSNEDDLVLSNISMDIQSGQKIAIVGESGSGKSTLAKLLIGLYEPTKGTLYYDGRPISKINKKFLRKQMAIVPQEIQLMNTSIYENITTGSLEASFDDVKKAADIAQISNTIESLPMKYNTLVSDMGMNFSGGQRQRIALAKSIINNHKVVVLDEATSSLDSLNEIKIANYFKEIGSTSIVIAHRLSTIRDSDVIFVMESGKIIERGTHEELINIEGKYYELYSSSESGKSNVQLISN</sequence>
<feature type="transmembrane region" description="Helical" evidence="11">
    <location>
        <begin position="275"/>
        <end position="293"/>
    </location>
</feature>
<dbReference type="InterPro" id="IPR011527">
    <property type="entry name" value="ABC1_TM_dom"/>
</dbReference>
<feature type="domain" description="ABC transporter" evidence="12">
    <location>
        <begin position="474"/>
        <end position="708"/>
    </location>
</feature>
<dbReference type="SUPFAM" id="SSF52540">
    <property type="entry name" value="P-loop containing nucleoside triphosphate hydrolases"/>
    <property type="match status" value="1"/>
</dbReference>
<dbReference type="PROSITE" id="PS50990">
    <property type="entry name" value="PEPTIDASE_C39"/>
    <property type="match status" value="1"/>
</dbReference>
<dbReference type="InterPro" id="IPR003593">
    <property type="entry name" value="AAA+_ATPase"/>
</dbReference>
<evidence type="ECO:0000256" key="8">
    <source>
        <dbReference type="ARBA" id="ARBA00022840"/>
    </source>
</evidence>
<dbReference type="PROSITE" id="PS50929">
    <property type="entry name" value="ABC_TM1F"/>
    <property type="match status" value="1"/>
</dbReference>
<dbReference type="SMART" id="SM00382">
    <property type="entry name" value="AAA"/>
    <property type="match status" value="1"/>
</dbReference>
<dbReference type="InterPro" id="IPR005074">
    <property type="entry name" value="Peptidase_C39"/>
</dbReference>
<dbReference type="GO" id="GO:0016887">
    <property type="term" value="F:ATP hydrolysis activity"/>
    <property type="evidence" value="ECO:0007669"/>
    <property type="project" value="InterPro"/>
</dbReference>
<dbReference type="InterPro" id="IPR017871">
    <property type="entry name" value="ABC_transporter-like_CS"/>
</dbReference>
<dbReference type="Pfam" id="PF00664">
    <property type="entry name" value="ABC_membrane"/>
    <property type="match status" value="1"/>
</dbReference>
<dbReference type="PANTHER" id="PTHR43394">
    <property type="entry name" value="ATP-DEPENDENT PERMEASE MDL1, MITOCHONDRIAL"/>
    <property type="match status" value="1"/>
</dbReference>
<evidence type="ECO:0000259" key="12">
    <source>
        <dbReference type="PROSITE" id="PS50893"/>
    </source>
</evidence>
<dbReference type="GO" id="GO:0008234">
    <property type="term" value="F:cysteine-type peptidase activity"/>
    <property type="evidence" value="ECO:0007669"/>
    <property type="project" value="UniProtKB-KW"/>
</dbReference>
<accession>A0AAX2EJW7</accession>
<keyword evidence="7" id="KW-0788">Thiol protease</keyword>
<evidence type="ECO:0000313" key="16">
    <source>
        <dbReference type="Proteomes" id="UP000199735"/>
    </source>
</evidence>
<keyword evidence="2" id="KW-0813">Transport</keyword>
<organism evidence="15 16">
    <name type="scientific">Terribacillus saccharophilus</name>
    <dbReference type="NCBI Taxonomy" id="361277"/>
    <lineage>
        <taxon>Bacteria</taxon>
        <taxon>Bacillati</taxon>
        <taxon>Bacillota</taxon>
        <taxon>Bacilli</taxon>
        <taxon>Bacillales</taxon>
        <taxon>Bacillaceae</taxon>
        <taxon>Terribacillus</taxon>
    </lineage>
</organism>
<keyword evidence="10 11" id="KW-0472">Membrane</keyword>
<dbReference type="InterPro" id="IPR003439">
    <property type="entry name" value="ABC_transporter-like_ATP-bd"/>
</dbReference>
<evidence type="ECO:0000259" key="13">
    <source>
        <dbReference type="PROSITE" id="PS50929"/>
    </source>
</evidence>